<keyword evidence="1" id="KW-0805">Transcription regulation</keyword>
<dbReference type="EMBL" id="JAHKNG010000013">
    <property type="protein sequence ID" value="MBU3030304.1"/>
    <property type="molecule type" value="Genomic_DNA"/>
</dbReference>
<evidence type="ECO:0000256" key="2">
    <source>
        <dbReference type="ARBA" id="ARBA00023125"/>
    </source>
</evidence>
<evidence type="ECO:0000256" key="3">
    <source>
        <dbReference type="ARBA" id="ARBA00023163"/>
    </source>
</evidence>
<keyword evidence="3" id="KW-0804">Transcription</keyword>
<gene>
    <name evidence="5" type="ORF">KNW02_09250</name>
</gene>
<organism evidence="5 6">
    <name type="scientific">Paracoccus marinaquae</name>
    <dbReference type="NCBI Taxonomy" id="2841926"/>
    <lineage>
        <taxon>Bacteria</taxon>
        <taxon>Pseudomonadati</taxon>
        <taxon>Pseudomonadota</taxon>
        <taxon>Alphaproteobacteria</taxon>
        <taxon>Rhodobacterales</taxon>
        <taxon>Paracoccaceae</taxon>
        <taxon>Paracoccus</taxon>
    </lineage>
</organism>
<keyword evidence="2" id="KW-0238">DNA-binding</keyword>
<dbReference type="InterPro" id="IPR039420">
    <property type="entry name" value="WalR-like"/>
</dbReference>
<accession>A0ABS6AIG8</accession>
<evidence type="ECO:0000313" key="6">
    <source>
        <dbReference type="Proteomes" id="UP001166191"/>
    </source>
</evidence>
<protein>
    <submittedName>
        <fullName evidence="5">LuxR C-terminal-related transcriptional regulator</fullName>
    </submittedName>
</protein>
<dbReference type="PANTHER" id="PTHR43214">
    <property type="entry name" value="TWO-COMPONENT RESPONSE REGULATOR"/>
    <property type="match status" value="1"/>
</dbReference>
<comment type="caution">
    <text evidence="5">The sequence shown here is derived from an EMBL/GenBank/DDBJ whole genome shotgun (WGS) entry which is preliminary data.</text>
</comment>
<dbReference type="InterPro" id="IPR000792">
    <property type="entry name" value="Tscrpt_reg_LuxR_C"/>
</dbReference>
<keyword evidence="6" id="KW-1185">Reference proteome</keyword>
<evidence type="ECO:0000259" key="4">
    <source>
        <dbReference type="PROSITE" id="PS50043"/>
    </source>
</evidence>
<dbReference type="Proteomes" id="UP001166191">
    <property type="component" value="Unassembled WGS sequence"/>
</dbReference>
<dbReference type="PROSITE" id="PS50043">
    <property type="entry name" value="HTH_LUXR_2"/>
    <property type="match status" value="1"/>
</dbReference>
<name>A0ABS6AIG8_9RHOB</name>
<evidence type="ECO:0000313" key="5">
    <source>
        <dbReference type="EMBL" id="MBU3030304.1"/>
    </source>
</evidence>
<dbReference type="CDD" id="cd06170">
    <property type="entry name" value="LuxR_C_like"/>
    <property type="match status" value="1"/>
</dbReference>
<dbReference type="PANTHER" id="PTHR43214:SF24">
    <property type="entry name" value="TRANSCRIPTIONAL REGULATORY PROTEIN NARL-RELATED"/>
    <property type="match status" value="1"/>
</dbReference>
<dbReference type="SMART" id="SM00421">
    <property type="entry name" value="HTH_LUXR"/>
    <property type="match status" value="1"/>
</dbReference>
<evidence type="ECO:0000256" key="1">
    <source>
        <dbReference type="ARBA" id="ARBA00023015"/>
    </source>
</evidence>
<feature type="domain" description="HTH luxR-type" evidence="4">
    <location>
        <begin position="288"/>
        <end position="353"/>
    </location>
</feature>
<dbReference type="Pfam" id="PF00196">
    <property type="entry name" value="GerE"/>
    <property type="match status" value="1"/>
</dbReference>
<dbReference type="RefSeq" id="WP_216032986.1">
    <property type="nucleotide sequence ID" value="NZ_JAHKNG010000013.1"/>
</dbReference>
<sequence length="357" mass="38659">MVRHDISAALGAVGQTAAASRDPDRWSDVARLAARALDAGRATIGFLNRRGTMLERACPDTDPDWHERYDAEMHAANHIWAQAAGQPAGRALTATDHKARRGYRRSTIFNDFIRPQGFDALMTLTLTNPRSGTIGLLTVGRRQGRDPFDSDDIRFGAELATALARMLDASQPVFLADEPATDLPREALVTPEGRVLRHEAWLAEWSRAGVIVLRQGTLSMPLLPGLAAALRATGRASDDWPPPVGIVIGPVATSLGRINVALLPGGRSAPGAVRLRISRASEAEPRTRLARAFGLTPRECDIACLLASGCSLPEAAERLEISLTTARTHLSRLFDKTDTRTQLQLGLLAHDWLATRT</sequence>
<proteinExistence type="predicted"/>
<reference evidence="5" key="1">
    <citation type="submission" date="2021-06" db="EMBL/GenBank/DDBJ databases">
        <title>Paracoccus bacterium XHP0099 sp. nov., isolated from the surface waters of the Yellow Sea.</title>
        <authorList>
            <person name="Xue H."/>
            <person name="Zhang D."/>
        </authorList>
    </citation>
    <scope>NUCLEOTIDE SEQUENCE</scope>
    <source>
        <strain evidence="5">XHP0099</strain>
    </source>
</reference>